<protein>
    <submittedName>
        <fullName evidence="1">Copper transport outer membrane protein, MctB</fullName>
    </submittedName>
</protein>
<accession>A0A1H2LWG0</accession>
<name>A0A1H2LWG0_9ACTN</name>
<gene>
    <name evidence="1" type="ORF">SAMN04488544_0980</name>
</gene>
<dbReference type="Pfam" id="PF11382">
    <property type="entry name" value="MctB"/>
    <property type="match status" value="1"/>
</dbReference>
<dbReference type="InterPro" id="IPR021522">
    <property type="entry name" value="MctB"/>
</dbReference>
<dbReference type="RefSeq" id="WP_091073483.1">
    <property type="nucleotide sequence ID" value="NZ_LT629799.1"/>
</dbReference>
<reference evidence="2" key="1">
    <citation type="submission" date="2016-10" db="EMBL/GenBank/DDBJ databases">
        <authorList>
            <person name="Varghese N."/>
            <person name="Submissions S."/>
        </authorList>
    </citation>
    <scope>NUCLEOTIDE SEQUENCE [LARGE SCALE GENOMIC DNA]</scope>
    <source>
        <strain evidence="2">DSM 21743</strain>
    </source>
</reference>
<dbReference type="AlphaFoldDB" id="A0A1H2LWG0"/>
<keyword evidence="2" id="KW-1185">Reference proteome</keyword>
<dbReference type="Proteomes" id="UP000198825">
    <property type="component" value="Chromosome I"/>
</dbReference>
<dbReference type="GO" id="GO:0055070">
    <property type="term" value="P:copper ion homeostasis"/>
    <property type="evidence" value="ECO:0007669"/>
    <property type="project" value="InterPro"/>
</dbReference>
<dbReference type="GO" id="GO:0016020">
    <property type="term" value="C:membrane"/>
    <property type="evidence" value="ECO:0007669"/>
    <property type="project" value="InterPro"/>
</dbReference>
<sequence>MINFRYHIVSLMAVFLALAVGIAVGVSLSPSVDESILTQAQQDRDQVTALRAELDRRTRLDTYRSAYDQRTASLVLAGQLPEYRVAVVAMPDAPGSVVTAVSDAVATAGGRVVSEVKVASEVADPTQAAAVREAVAPLAVPGLTDAMSPATKVGWSLARAFTSKQMTTRDDYARSVGTTLTAAGLIDVRDDVDDYAQLVVVVTAATTTQPVDAAVTTADVELQTALKEQGGTADAPGVVVAGPNSAGLTGTDVGAIRATSPSASELSTVDVADLPSGVVTTVLAGKEQVLGRQGHYGALARADDALPTLPIR</sequence>
<proteinExistence type="predicted"/>
<evidence type="ECO:0000313" key="2">
    <source>
        <dbReference type="Proteomes" id="UP000198825"/>
    </source>
</evidence>
<dbReference type="EMBL" id="LT629799">
    <property type="protein sequence ID" value="SDU85333.1"/>
    <property type="molecule type" value="Genomic_DNA"/>
</dbReference>
<evidence type="ECO:0000313" key="1">
    <source>
        <dbReference type="EMBL" id="SDU85333.1"/>
    </source>
</evidence>
<dbReference type="STRING" id="546874.SAMN04488544_0980"/>
<dbReference type="OrthoDB" id="4350157at2"/>
<organism evidence="1 2">
    <name type="scientific">Microlunatus sagamiharensis</name>
    <dbReference type="NCBI Taxonomy" id="546874"/>
    <lineage>
        <taxon>Bacteria</taxon>
        <taxon>Bacillati</taxon>
        <taxon>Actinomycetota</taxon>
        <taxon>Actinomycetes</taxon>
        <taxon>Propionibacteriales</taxon>
        <taxon>Propionibacteriaceae</taxon>
        <taxon>Microlunatus</taxon>
    </lineage>
</organism>